<dbReference type="InterPro" id="IPR048799">
    <property type="entry name" value="P68_RBP_TagC-like_beta-prop"/>
</dbReference>
<dbReference type="Proteomes" id="UP000238378">
    <property type="component" value="Unassembled WGS sequence"/>
</dbReference>
<evidence type="ECO:0000313" key="3">
    <source>
        <dbReference type="Proteomes" id="UP000238378"/>
    </source>
</evidence>
<feature type="domain" description="P68 RBP/TagC-like beta-propeller" evidence="1">
    <location>
        <begin position="5"/>
        <end position="156"/>
    </location>
</feature>
<dbReference type="Pfam" id="PF21311">
    <property type="entry name" value="Phage_RBD_prop"/>
    <property type="match status" value="1"/>
</dbReference>
<reference evidence="2 3" key="1">
    <citation type="submission" date="2018-03" db="EMBL/GenBank/DDBJ databases">
        <title>Draft Genome Sequences of six Lactobacillus pentosus Strains Isolated from Brines of Traditionally Fermented Spanish-Style Green Table Olives.</title>
        <authorList>
            <person name="Calero-Delgado B."/>
            <person name="Martin-Platero A.M."/>
            <person name="Perez-Pulido A.J."/>
            <person name="Benitez-Cabello A."/>
            <person name="Casimiro-Soriguer C.S."/>
            <person name="Martinez-Bueno M."/>
            <person name="Arroyo-Lopez F.N."/>
            <person name="Rodriguez-Gomez F."/>
            <person name="Bautista-Gallego J."/>
            <person name="Garrido-Fernandez A."/>
            <person name="Jimenez-Diaz R."/>
        </authorList>
    </citation>
    <scope>NUCLEOTIDE SEQUENCE [LARGE SCALE GENOMIC DNA]</scope>
    <source>
        <strain evidence="2 3">IG2</strain>
    </source>
</reference>
<sequence length="175" mass="19926">FAVQSVMLQVHGQHGGTFGVQEVNNTVYIWNIVSLKNDHNYILVRFPYLPGVTLQPTNKRVQQIMPLKGYGRVNYDRQHDMVSIGYNDGGTDILKASDLLAGNYNVLYNFNITDYGIDFNKNTYQSECLDFPYFYFAAGGGQETNDDPHKVWALNVVHKGAEFEVYLDNDLDFPN</sequence>
<dbReference type="EMBL" id="PVOB01000295">
    <property type="protein sequence ID" value="PRO90781.1"/>
    <property type="molecule type" value="Genomic_DNA"/>
</dbReference>
<protein>
    <recommendedName>
        <fullName evidence="1">P68 RBP/TagC-like beta-propeller domain-containing protein</fullName>
    </recommendedName>
</protein>
<evidence type="ECO:0000259" key="1">
    <source>
        <dbReference type="Pfam" id="PF21311"/>
    </source>
</evidence>
<evidence type="ECO:0000313" key="2">
    <source>
        <dbReference type="EMBL" id="PRO90781.1"/>
    </source>
</evidence>
<name>A0ABX5CYG7_LACPE</name>
<gene>
    <name evidence="2" type="ORF">C6Y08_16545</name>
</gene>
<comment type="caution">
    <text evidence="2">The sequence shown here is derived from an EMBL/GenBank/DDBJ whole genome shotgun (WGS) entry which is preliminary data.</text>
</comment>
<organism evidence="2 3">
    <name type="scientific">Lactiplantibacillus pentosus</name>
    <name type="common">Lactobacillus pentosus</name>
    <dbReference type="NCBI Taxonomy" id="1589"/>
    <lineage>
        <taxon>Bacteria</taxon>
        <taxon>Bacillati</taxon>
        <taxon>Bacillota</taxon>
        <taxon>Bacilli</taxon>
        <taxon>Lactobacillales</taxon>
        <taxon>Lactobacillaceae</taxon>
        <taxon>Lactiplantibacillus</taxon>
    </lineage>
</organism>
<proteinExistence type="predicted"/>
<feature type="non-terminal residue" evidence="2">
    <location>
        <position position="175"/>
    </location>
</feature>
<keyword evidence="3" id="KW-1185">Reference proteome</keyword>
<feature type="non-terminal residue" evidence="2">
    <location>
        <position position="1"/>
    </location>
</feature>
<accession>A0ABX5CYG7</accession>